<dbReference type="EMBL" id="JBBNAG010000006">
    <property type="protein sequence ID" value="KAK9125786.1"/>
    <property type="molecule type" value="Genomic_DNA"/>
</dbReference>
<protein>
    <submittedName>
        <fullName evidence="1">Uncharacterized protein</fullName>
    </submittedName>
</protein>
<name>A0AAP0P380_9MAGN</name>
<evidence type="ECO:0000313" key="2">
    <source>
        <dbReference type="Proteomes" id="UP001419268"/>
    </source>
</evidence>
<gene>
    <name evidence="1" type="ORF">Scep_014632</name>
</gene>
<dbReference type="AlphaFoldDB" id="A0AAP0P380"/>
<organism evidence="1 2">
    <name type="scientific">Stephania cephalantha</name>
    <dbReference type="NCBI Taxonomy" id="152367"/>
    <lineage>
        <taxon>Eukaryota</taxon>
        <taxon>Viridiplantae</taxon>
        <taxon>Streptophyta</taxon>
        <taxon>Embryophyta</taxon>
        <taxon>Tracheophyta</taxon>
        <taxon>Spermatophyta</taxon>
        <taxon>Magnoliopsida</taxon>
        <taxon>Ranunculales</taxon>
        <taxon>Menispermaceae</taxon>
        <taxon>Menispermoideae</taxon>
        <taxon>Cissampelideae</taxon>
        <taxon>Stephania</taxon>
    </lineage>
</organism>
<keyword evidence="2" id="KW-1185">Reference proteome</keyword>
<sequence>MTQKHMDIIIDDIVGKDNRGRVQTFGLGPSKEDVLKISAQVPSPEIVEKIRREIREEIKGQFEDYMQANMLTFVQSYLEKIGVSIPSSCIQVPDTSSAHHHSHLEHFLKTCLHLAIHMKDQLRDRKA</sequence>
<dbReference type="Proteomes" id="UP001419268">
    <property type="component" value="Unassembled WGS sequence"/>
</dbReference>
<evidence type="ECO:0000313" key="1">
    <source>
        <dbReference type="EMBL" id="KAK9125786.1"/>
    </source>
</evidence>
<proteinExistence type="predicted"/>
<comment type="caution">
    <text evidence="1">The sequence shown here is derived from an EMBL/GenBank/DDBJ whole genome shotgun (WGS) entry which is preliminary data.</text>
</comment>
<accession>A0AAP0P380</accession>
<reference evidence="1 2" key="1">
    <citation type="submission" date="2024-01" db="EMBL/GenBank/DDBJ databases">
        <title>Genome assemblies of Stephania.</title>
        <authorList>
            <person name="Yang L."/>
        </authorList>
    </citation>
    <scope>NUCLEOTIDE SEQUENCE [LARGE SCALE GENOMIC DNA]</scope>
    <source>
        <strain evidence="1">JXDWG</strain>
        <tissue evidence="1">Leaf</tissue>
    </source>
</reference>